<dbReference type="GO" id="GO:0005886">
    <property type="term" value="C:plasma membrane"/>
    <property type="evidence" value="ECO:0007669"/>
    <property type="project" value="UniProtKB-SubCell"/>
</dbReference>
<keyword evidence="4 5" id="KW-0472">Membrane</keyword>
<dbReference type="Pfam" id="PF07690">
    <property type="entry name" value="MFS_1"/>
    <property type="match status" value="1"/>
</dbReference>
<feature type="transmembrane region" description="Helical" evidence="5">
    <location>
        <begin position="302"/>
        <end position="320"/>
    </location>
</feature>
<dbReference type="InterPro" id="IPR011701">
    <property type="entry name" value="MFS"/>
</dbReference>
<dbReference type="SUPFAM" id="SSF103473">
    <property type="entry name" value="MFS general substrate transporter"/>
    <property type="match status" value="1"/>
</dbReference>
<dbReference type="Proteomes" id="UP000290365">
    <property type="component" value="Chromosome"/>
</dbReference>
<dbReference type="PROSITE" id="PS00216">
    <property type="entry name" value="SUGAR_TRANSPORT_1"/>
    <property type="match status" value="1"/>
</dbReference>
<feature type="transmembrane region" description="Helical" evidence="5">
    <location>
        <begin position="366"/>
        <end position="385"/>
    </location>
</feature>
<protein>
    <submittedName>
        <fullName evidence="7">MFS transporter</fullName>
    </submittedName>
</protein>
<evidence type="ECO:0000256" key="4">
    <source>
        <dbReference type="ARBA" id="ARBA00023136"/>
    </source>
</evidence>
<evidence type="ECO:0000256" key="5">
    <source>
        <dbReference type="SAM" id="Phobius"/>
    </source>
</evidence>
<dbReference type="InterPro" id="IPR005829">
    <property type="entry name" value="Sugar_transporter_CS"/>
</dbReference>
<feature type="transmembrane region" description="Helical" evidence="5">
    <location>
        <begin position="127"/>
        <end position="146"/>
    </location>
</feature>
<dbReference type="Gene3D" id="1.20.1250.20">
    <property type="entry name" value="MFS general substrate transporter like domains"/>
    <property type="match status" value="1"/>
</dbReference>
<evidence type="ECO:0000313" key="7">
    <source>
        <dbReference type="EMBL" id="QBD82610.1"/>
    </source>
</evidence>
<evidence type="ECO:0000256" key="1">
    <source>
        <dbReference type="ARBA" id="ARBA00004651"/>
    </source>
</evidence>
<organism evidence="7 8">
    <name type="scientific">Ktedonosporobacter rubrisoli</name>
    <dbReference type="NCBI Taxonomy" id="2509675"/>
    <lineage>
        <taxon>Bacteria</taxon>
        <taxon>Bacillati</taxon>
        <taxon>Chloroflexota</taxon>
        <taxon>Ktedonobacteria</taxon>
        <taxon>Ktedonobacterales</taxon>
        <taxon>Ktedonosporobacteraceae</taxon>
        <taxon>Ktedonosporobacter</taxon>
    </lineage>
</organism>
<evidence type="ECO:0000256" key="3">
    <source>
        <dbReference type="ARBA" id="ARBA00022989"/>
    </source>
</evidence>
<feature type="transmembrane region" description="Helical" evidence="5">
    <location>
        <begin position="192"/>
        <end position="212"/>
    </location>
</feature>
<feature type="transmembrane region" description="Helical" evidence="5">
    <location>
        <begin position="468"/>
        <end position="487"/>
    </location>
</feature>
<dbReference type="PROSITE" id="PS00217">
    <property type="entry name" value="SUGAR_TRANSPORT_2"/>
    <property type="match status" value="1"/>
</dbReference>
<sequence>MSACVACNLHSYCPYYCMRVLLLSAPCGEELHTMMTNETSLQQNIPERIDRLPVNWVIVRIMLLAGIAWFIESYDIGIIGNALPLINKHYPLNAFSQGWLVAASTLGIVVAIVPASWIADQFGRKRVLIFGTAWYAVFSFLCGLATNIPLLFALRLISGFGMGAVFPIPYAIASEYMPRRLRGAMTGILDSFLSFGYFLAPVLALLIVPAFPVDSWRYLFYIGGLPLLFVPVLIFAMPESARWLQSKGRHASANRIVSALEEYIERRTGKKLPEPERETAVVITEKVVPVGMIFRGAYLKRTLMMWIAFSCILFLFYAIQTYTPTVLIKEGYAVKNAFLVTAIIVLASIPGKYAETFVVERWGRKPTILLFTIVACLSAVLFGSTGTLTKALGLPHIAFLGLASGIILSFFGIGVDPALKIYGAEQYPTRVRETGVGFIEGIGRFLGGALAPFIMSFILSTGGGIPRAYIFVAVVGLVGVAAVALLGSETKGEILEKVSEIAQKKELDGATVSATVSSAEPENG</sequence>
<dbReference type="AlphaFoldDB" id="A0A4P6K465"/>
<evidence type="ECO:0000313" key="8">
    <source>
        <dbReference type="Proteomes" id="UP000290365"/>
    </source>
</evidence>
<dbReference type="InterPro" id="IPR020846">
    <property type="entry name" value="MFS_dom"/>
</dbReference>
<accession>A0A4P6K465</accession>
<feature type="transmembrane region" description="Helical" evidence="5">
    <location>
        <begin position="57"/>
        <end position="79"/>
    </location>
</feature>
<evidence type="ECO:0000256" key="2">
    <source>
        <dbReference type="ARBA" id="ARBA00022692"/>
    </source>
</evidence>
<dbReference type="PANTHER" id="PTHR23508:SF10">
    <property type="entry name" value="CARBOXYLIC ACID TRANSPORTER PROTEIN HOMOLOG"/>
    <property type="match status" value="1"/>
</dbReference>
<feature type="transmembrane region" description="Helical" evidence="5">
    <location>
        <begin position="99"/>
        <end position="120"/>
    </location>
</feature>
<keyword evidence="8" id="KW-1185">Reference proteome</keyword>
<dbReference type="PROSITE" id="PS50850">
    <property type="entry name" value="MFS"/>
    <property type="match status" value="1"/>
</dbReference>
<feature type="transmembrane region" description="Helical" evidence="5">
    <location>
        <begin position="397"/>
        <end position="422"/>
    </location>
</feature>
<keyword evidence="2 5" id="KW-0812">Transmembrane</keyword>
<proteinExistence type="predicted"/>
<evidence type="ECO:0000259" key="6">
    <source>
        <dbReference type="PROSITE" id="PS50850"/>
    </source>
</evidence>
<feature type="transmembrane region" description="Helical" evidence="5">
    <location>
        <begin position="218"/>
        <end position="237"/>
    </location>
</feature>
<name>A0A4P6K465_KTERU</name>
<feature type="domain" description="Major facilitator superfamily (MFS) profile" evidence="6">
    <location>
        <begin position="61"/>
        <end position="491"/>
    </location>
</feature>
<feature type="transmembrane region" description="Helical" evidence="5">
    <location>
        <begin position="442"/>
        <end position="462"/>
    </location>
</feature>
<dbReference type="PANTHER" id="PTHR23508">
    <property type="entry name" value="CARBOXYLIC ACID TRANSPORTER PROTEIN HOMOLOG"/>
    <property type="match status" value="1"/>
</dbReference>
<reference evidence="7 8" key="1">
    <citation type="submission" date="2019-01" db="EMBL/GenBank/DDBJ databases">
        <title>Ktedonosporobacter rubrisoli SCAWS-G2.</title>
        <authorList>
            <person name="Huang Y."/>
            <person name="Yan B."/>
        </authorList>
    </citation>
    <scope>NUCLEOTIDE SEQUENCE [LARGE SCALE GENOMIC DNA]</scope>
    <source>
        <strain evidence="7 8">SCAWS-G2</strain>
    </source>
</reference>
<dbReference type="OrthoDB" id="9787026at2"/>
<dbReference type="CDD" id="cd17316">
    <property type="entry name" value="MFS_SV2_like"/>
    <property type="match status" value="1"/>
</dbReference>
<comment type="subcellular location">
    <subcellularLocation>
        <location evidence="1">Cell membrane</location>
        <topology evidence="1">Multi-pass membrane protein</topology>
    </subcellularLocation>
</comment>
<gene>
    <name evidence="7" type="ORF">EPA93_44260</name>
</gene>
<feature type="transmembrane region" description="Helical" evidence="5">
    <location>
        <begin position="332"/>
        <end position="354"/>
    </location>
</feature>
<keyword evidence="3 5" id="KW-1133">Transmembrane helix</keyword>
<dbReference type="GO" id="GO:0046943">
    <property type="term" value="F:carboxylic acid transmembrane transporter activity"/>
    <property type="evidence" value="ECO:0007669"/>
    <property type="project" value="TreeGrafter"/>
</dbReference>
<dbReference type="EMBL" id="CP035758">
    <property type="protein sequence ID" value="QBD82610.1"/>
    <property type="molecule type" value="Genomic_DNA"/>
</dbReference>
<dbReference type="InterPro" id="IPR036259">
    <property type="entry name" value="MFS_trans_sf"/>
</dbReference>
<feature type="transmembrane region" description="Helical" evidence="5">
    <location>
        <begin position="152"/>
        <end position="172"/>
    </location>
</feature>
<dbReference type="KEGG" id="kbs:EPA93_44260"/>